<feature type="domain" description="B box-type" evidence="5">
    <location>
        <begin position="23"/>
        <end position="68"/>
    </location>
</feature>
<keyword evidence="2" id="KW-0863">Zinc-finger</keyword>
<evidence type="ECO:0000256" key="2">
    <source>
        <dbReference type="PROSITE-ProRule" id="PRU00024"/>
    </source>
</evidence>
<keyword evidence="6" id="KW-1185">Reference proteome</keyword>
<dbReference type="RefSeq" id="XP_022288873.1">
    <property type="nucleotide sequence ID" value="XM_022433165.1"/>
</dbReference>
<dbReference type="AlphaFoldDB" id="A0A8B8AEE5"/>
<dbReference type="PANTHER" id="PTHR25462:SF296">
    <property type="entry name" value="MEIOTIC P26, ISOFORM F"/>
    <property type="match status" value="1"/>
</dbReference>
<keyword evidence="2" id="KW-0862">Zinc</keyword>
<evidence type="ECO:0000313" key="7">
    <source>
        <dbReference type="RefSeq" id="XP_022288873.1"/>
    </source>
</evidence>
<dbReference type="Gene3D" id="3.30.160.60">
    <property type="entry name" value="Classic Zinc Finger"/>
    <property type="match status" value="1"/>
</dbReference>
<dbReference type="GeneID" id="111100978"/>
<dbReference type="SMART" id="SM00336">
    <property type="entry name" value="BBOX"/>
    <property type="match status" value="2"/>
</dbReference>
<dbReference type="SUPFAM" id="SSF57845">
    <property type="entry name" value="B-box zinc-binding domain"/>
    <property type="match status" value="1"/>
</dbReference>
<dbReference type="InterPro" id="IPR001258">
    <property type="entry name" value="NHL_repeat"/>
</dbReference>
<dbReference type="PROSITE" id="PS51125">
    <property type="entry name" value="NHL"/>
    <property type="match status" value="1"/>
</dbReference>
<dbReference type="InterPro" id="IPR000315">
    <property type="entry name" value="Znf_B-box"/>
</dbReference>
<dbReference type="Gene3D" id="2.120.10.30">
    <property type="entry name" value="TolB, C-terminal domain"/>
    <property type="match status" value="1"/>
</dbReference>
<sequence length="569" mass="65437">MKSCYFPCDADSTEIMNPRYDAQDVARCDLCKIAIAQSYCDFCYVNLCKPCIGEHISDDYSKHTIVPFELRRSIPIYPKCEKHQNKICELQCKDCNIFLCSHCLASKQHNKDHELTKLEEIFNQKKGQIQKDGEEIKMHFLPAYEDIATDLENEIASLDVDYNKLTMELSKHREELHREIDNAINQRQKEIDENKVKHLSILKKHLEEIKQMQSLMQETMHTLNEKEDSNEVTPIISYSSKIKEFSKLPPKVNVTMPKFIPRHKAKEDLWSLIGNLTPLSTTLVERVFIAQKSNTSVRELLDEPEVLNTIKIEQENLCSITCLTEEEIWTSGETADIKCFNTQGVHQKTIKTKSGNTPNDIAVYSDGALVYSDWGTRTVYKVKNDQREKIIRLQGWRPTQLCVTSSCDLLVTMFSDDKIQSKVVRYSGSTVKQTIQFDDDCQPLYSGNAYRKYITENGNLDICVADWKAGAVVVVNQAGKRRFRYTGQSTSTKNKPFKPWGTTTDSQCRILTSDSYNHCIYILDVDGCFLQYIESCDLNLPAGLCVDNDDILFVCELYRGNVKRIRFLK</sequence>
<keyword evidence="4" id="KW-0175">Coiled coil</keyword>
<dbReference type="PANTHER" id="PTHR25462">
    <property type="entry name" value="BONUS, ISOFORM C-RELATED"/>
    <property type="match status" value="1"/>
</dbReference>
<proteinExistence type="predicted"/>
<dbReference type="GO" id="GO:0008270">
    <property type="term" value="F:zinc ion binding"/>
    <property type="evidence" value="ECO:0007669"/>
    <property type="project" value="UniProtKB-KW"/>
</dbReference>
<gene>
    <name evidence="7" type="primary">LOC111100978</name>
</gene>
<accession>A0A8B8AEE5</accession>
<reference evidence="7" key="1">
    <citation type="submission" date="2025-08" db="UniProtKB">
        <authorList>
            <consortium name="RefSeq"/>
        </authorList>
    </citation>
    <scope>IDENTIFICATION</scope>
    <source>
        <tissue evidence="7">Whole sample</tissue>
    </source>
</reference>
<feature type="repeat" description="NHL" evidence="3">
    <location>
        <begin position="499"/>
        <end position="526"/>
    </location>
</feature>
<feature type="coiled-coil region" evidence="4">
    <location>
        <begin position="148"/>
        <end position="222"/>
    </location>
</feature>
<dbReference type="KEGG" id="cvn:111100978"/>
<feature type="domain" description="B box-type" evidence="5">
    <location>
        <begin position="80"/>
        <end position="118"/>
    </location>
</feature>
<name>A0A8B8AEE5_CRAVI</name>
<keyword evidence="2" id="KW-0479">Metal-binding</keyword>
<dbReference type="Proteomes" id="UP000694844">
    <property type="component" value="Chromosome 6"/>
</dbReference>
<dbReference type="CDD" id="cd19756">
    <property type="entry name" value="Bbox2"/>
    <property type="match status" value="1"/>
</dbReference>
<keyword evidence="1" id="KW-0677">Repeat</keyword>
<evidence type="ECO:0000259" key="5">
    <source>
        <dbReference type="PROSITE" id="PS50119"/>
    </source>
</evidence>
<evidence type="ECO:0000313" key="6">
    <source>
        <dbReference type="Proteomes" id="UP000694844"/>
    </source>
</evidence>
<dbReference type="SUPFAM" id="SSF101898">
    <property type="entry name" value="NHL repeat"/>
    <property type="match status" value="1"/>
</dbReference>
<dbReference type="InterPro" id="IPR011042">
    <property type="entry name" value="6-blade_b-propeller_TolB-like"/>
</dbReference>
<dbReference type="InterPro" id="IPR047153">
    <property type="entry name" value="TRIM45/56/19-like"/>
</dbReference>
<evidence type="ECO:0000256" key="4">
    <source>
        <dbReference type="SAM" id="Coils"/>
    </source>
</evidence>
<protein>
    <submittedName>
        <fullName evidence="7">Uncharacterized protein LOC111100978 isoform X1</fullName>
    </submittedName>
</protein>
<organism evidence="6 7">
    <name type="scientific">Crassostrea virginica</name>
    <name type="common">Eastern oyster</name>
    <dbReference type="NCBI Taxonomy" id="6565"/>
    <lineage>
        <taxon>Eukaryota</taxon>
        <taxon>Metazoa</taxon>
        <taxon>Spiralia</taxon>
        <taxon>Lophotrochozoa</taxon>
        <taxon>Mollusca</taxon>
        <taxon>Bivalvia</taxon>
        <taxon>Autobranchia</taxon>
        <taxon>Pteriomorphia</taxon>
        <taxon>Ostreida</taxon>
        <taxon>Ostreoidea</taxon>
        <taxon>Ostreidae</taxon>
        <taxon>Crassostrea</taxon>
    </lineage>
</organism>
<dbReference type="PROSITE" id="PS50119">
    <property type="entry name" value="ZF_BBOX"/>
    <property type="match status" value="2"/>
</dbReference>
<evidence type="ECO:0000256" key="1">
    <source>
        <dbReference type="ARBA" id="ARBA00022737"/>
    </source>
</evidence>
<evidence type="ECO:0000256" key="3">
    <source>
        <dbReference type="PROSITE-ProRule" id="PRU00504"/>
    </source>
</evidence>